<proteinExistence type="predicted"/>
<evidence type="ECO:0000313" key="2">
    <source>
        <dbReference type="EMBL" id="QGM28842.1"/>
    </source>
</evidence>
<dbReference type="EMBL" id="CP046045">
    <property type="protein sequence ID" value="QGM28842.1"/>
    <property type="molecule type" value="Genomic_DNA"/>
</dbReference>
<accession>A0AAP9GXX8</accession>
<dbReference type="InterPro" id="IPR018711">
    <property type="entry name" value="NAGPA"/>
</dbReference>
<reference evidence="3" key="1">
    <citation type="submission" date="2019-11" db="EMBL/GenBank/DDBJ databases">
        <title>Escherichia coli 1916D6.</title>
        <authorList>
            <person name="Yao H."/>
            <person name="Du X."/>
            <person name="Yu R."/>
            <person name="Li A."/>
        </authorList>
    </citation>
    <scope>NUCLEOTIDE SEQUENCE [LARGE SCALE GENOMIC DNA]</scope>
    <source>
        <strain evidence="3">19110F47</strain>
    </source>
</reference>
<organism evidence="2 3">
    <name type="scientific">Acinetobacter towneri</name>
    <dbReference type="NCBI Taxonomy" id="202956"/>
    <lineage>
        <taxon>Bacteria</taxon>
        <taxon>Pseudomonadati</taxon>
        <taxon>Pseudomonadota</taxon>
        <taxon>Gammaproteobacteria</taxon>
        <taxon>Moraxellales</taxon>
        <taxon>Moraxellaceae</taxon>
        <taxon>Acinetobacter</taxon>
    </lineage>
</organism>
<sequence>MLCYLFCTPTAQAEIRAWTVNNSKINADVVEVTQLSQLGLYLKDRQGKPYLQISQLQKNLQSCENMQFAMNAGMFHPDYSPVGLYVEQGRQLKKLNRQQQGWGNFLIQPNGVLAWNHQRVFLGTTQQYANQAFKAQYATQSGPMLVINRQLNSRFLADSTSYKIRNGVGLKDQSLYFVISNTPVNFHQFATFFKDELQTPNALYLDGSISTAYIPQLQRHTHPHRNLGPILAYIDHQGCKP</sequence>
<feature type="domain" description="Phosphodiester glycosidase" evidence="1">
    <location>
        <begin position="65"/>
        <end position="214"/>
    </location>
</feature>
<dbReference type="Proteomes" id="UP000405075">
    <property type="component" value="Chromosome"/>
</dbReference>
<evidence type="ECO:0000259" key="1">
    <source>
        <dbReference type="Pfam" id="PF09992"/>
    </source>
</evidence>
<name>A0AAP9GXX8_9GAMM</name>
<dbReference type="Pfam" id="PF09992">
    <property type="entry name" value="NAGPA"/>
    <property type="match status" value="1"/>
</dbReference>
<evidence type="ECO:0000313" key="3">
    <source>
        <dbReference type="Proteomes" id="UP000405075"/>
    </source>
</evidence>
<gene>
    <name evidence="2" type="ORF">GJD93_07585</name>
</gene>
<dbReference type="AlphaFoldDB" id="A0AAP9GXX8"/>
<protein>
    <recommendedName>
        <fullName evidence="1">Phosphodiester glycosidase domain-containing protein</fullName>
    </recommendedName>
</protein>